<dbReference type="SUPFAM" id="SSF53474">
    <property type="entry name" value="alpha/beta-Hydrolases"/>
    <property type="match status" value="1"/>
</dbReference>
<dbReference type="OrthoDB" id="9764953at2"/>
<organism evidence="2 4">
    <name type="scientific">Jannaschia seohaensis</name>
    <dbReference type="NCBI Taxonomy" id="475081"/>
    <lineage>
        <taxon>Bacteria</taxon>
        <taxon>Pseudomonadati</taxon>
        <taxon>Pseudomonadota</taxon>
        <taxon>Alphaproteobacteria</taxon>
        <taxon>Rhodobacterales</taxon>
        <taxon>Roseobacteraceae</taxon>
        <taxon>Jannaschia</taxon>
    </lineage>
</organism>
<dbReference type="RefSeq" id="WP_109562935.1">
    <property type="nucleotide sequence ID" value="NZ_QGDJ01000001.1"/>
</dbReference>
<evidence type="ECO:0000313" key="1">
    <source>
        <dbReference type="EMBL" id="PWJ22373.1"/>
    </source>
</evidence>
<dbReference type="InterPro" id="IPR029058">
    <property type="entry name" value="AB_hydrolase_fold"/>
</dbReference>
<name>A0A2Y9A281_9RHOB</name>
<sequence length="288" mass="31117">MSTPLRLALIAITFALLLMSLGRGTAQGRMLMASFLAPTLSDIQPLVMTEGVRPAPARLIERVRADLTSPDAPAPAAPEVRDAGTSHVTLVGLRWWGSGPQQGDPLPAILLVHDADQDGRDMIAIWHGLAEREGLVLIAPDFQVPEDGAPYDARRAVEAVAQAMQLYAVDETRIAVFGHGRGAETAQIWANRFAGPWRAVAAHAGIVDFDAPRLVGDGVPVRHYLGADDTERPLAQALASATAMARAGHPYEFIRLRGHDNDLTVHGARIAEDAWRWMEGKMTQRTTP</sequence>
<evidence type="ECO:0000313" key="4">
    <source>
        <dbReference type="Proteomes" id="UP000251571"/>
    </source>
</evidence>
<keyword evidence="3" id="KW-1185">Reference proteome</keyword>
<evidence type="ECO:0008006" key="5">
    <source>
        <dbReference type="Google" id="ProtNLM"/>
    </source>
</evidence>
<dbReference type="Proteomes" id="UP000245839">
    <property type="component" value="Unassembled WGS sequence"/>
</dbReference>
<gene>
    <name evidence="1" type="ORF">BCF38_101784</name>
    <name evidence="2" type="ORF">SAMN05421539_101784</name>
</gene>
<accession>A0A2Y9A281</accession>
<evidence type="ECO:0000313" key="2">
    <source>
        <dbReference type="EMBL" id="SSA38651.1"/>
    </source>
</evidence>
<dbReference type="AlphaFoldDB" id="A0A2Y9A281"/>
<dbReference type="EMBL" id="QGDJ01000001">
    <property type="protein sequence ID" value="PWJ22373.1"/>
    <property type="molecule type" value="Genomic_DNA"/>
</dbReference>
<dbReference type="EMBL" id="UETC01000001">
    <property type="protein sequence ID" value="SSA38651.1"/>
    <property type="molecule type" value="Genomic_DNA"/>
</dbReference>
<evidence type="ECO:0000313" key="3">
    <source>
        <dbReference type="Proteomes" id="UP000245839"/>
    </source>
</evidence>
<reference evidence="1 3" key="2">
    <citation type="submission" date="2018-03" db="EMBL/GenBank/DDBJ databases">
        <title>Genomic Encyclopedia of Archaeal and Bacterial Type Strains, Phase II (KMG-II): from individual species to whole genera.</title>
        <authorList>
            <person name="Goeker M."/>
        </authorList>
    </citation>
    <scope>NUCLEOTIDE SEQUENCE [LARGE SCALE GENOMIC DNA]</scope>
    <source>
        <strain evidence="1 3">DSM 25227</strain>
    </source>
</reference>
<reference evidence="2 4" key="1">
    <citation type="submission" date="2016-10" db="EMBL/GenBank/DDBJ databases">
        <authorList>
            <person name="Cai Z."/>
        </authorList>
    </citation>
    <scope>NUCLEOTIDE SEQUENCE [LARGE SCALE GENOMIC DNA]</scope>
    <source>
        <strain evidence="2 4">DSM 25227</strain>
    </source>
</reference>
<proteinExistence type="predicted"/>
<dbReference type="Gene3D" id="3.40.50.1820">
    <property type="entry name" value="alpha/beta hydrolase"/>
    <property type="match status" value="1"/>
</dbReference>
<protein>
    <recommendedName>
        <fullName evidence="5">Alpha/beta hydrolase family protein</fullName>
    </recommendedName>
</protein>
<dbReference type="Proteomes" id="UP000251571">
    <property type="component" value="Unassembled WGS sequence"/>
</dbReference>